<proteinExistence type="inferred from homology"/>
<gene>
    <name evidence="11" type="ORF">PACTADRAFT_47682</name>
</gene>
<name>A0A1E4U1F6_PACTA</name>
<dbReference type="GO" id="GO:0016020">
    <property type="term" value="C:membrane"/>
    <property type="evidence" value="ECO:0007669"/>
    <property type="project" value="UniProtKB-SubCell"/>
</dbReference>
<keyword evidence="7 10" id="KW-1133">Transmembrane helix</keyword>
<keyword evidence="5 10" id="KW-0812">Transmembrane</keyword>
<sequence length="594" mass="69661">MSLIIRILLCILLVSVFYIVSYTHLIAYNKKRKRKILAALGVALLLTYNLNTIIDNVEYYRLSFTKYKNIPESSPLSIPVINAEYTRYNINGYSFKANSITSNCQNLEVQSNLQVTRKYELVDDMYSIRRRISQMLLKNSMFENCFLDEPDETEEEILATKWFRFGGSSAWLSKYKIQFLVSRIIYSNLSKKNDPTMSVLHVQVYNRDWRELKNHKIEVLQNDEPLIFPQVLNIPSFQSPANRFGLMGPEDPRVIVRNFKTPKGEEDQEPIVVFNMLDDNINKKRGMHIFKPFAREDDESRFLLLRLGDLLPRKIEKNWIPFFIDDEQDEFLHFMYSIDPLLIVKCSLTNGMCYWVFGPEFDNALQIEDHNVQDIGAMRGGTNLIRIPDYVYDKNRLINRNKQYWIGFPRSHNDNCGCTKVTYRPHMMILSRNLKDKTYKLEYMSTLLDFNMEVLSWEKGKTVCESGKSVMIPNGIAYWDFLKEWDDEEKKATIKDDYMGLIISESDTNIVLIHIRGFYYYVLKILKNLEMKEVAKNSQSGKSKADKEEELELDFDVAEYQNNKMVKCALEDAPKYCKINGLLDALMKDNKDDE</sequence>
<evidence type="ECO:0000256" key="6">
    <source>
        <dbReference type="ARBA" id="ARBA00022968"/>
    </source>
</evidence>
<keyword evidence="12" id="KW-1185">Reference proteome</keyword>
<evidence type="ECO:0000256" key="2">
    <source>
        <dbReference type="ARBA" id="ARBA00009486"/>
    </source>
</evidence>
<evidence type="ECO:0000256" key="8">
    <source>
        <dbReference type="ARBA" id="ARBA00023136"/>
    </source>
</evidence>
<dbReference type="STRING" id="669874.A0A1E4U1F6"/>
<reference evidence="12" key="1">
    <citation type="submission" date="2016-05" db="EMBL/GenBank/DDBJ databases">
        <title>Comparative genomics of biotechnologically important yeasts.</title>
        <authorList>
            <consortium name="DOE Joint Genome Institute"/>
            <person name="Riley R."/>
            <person name="Haridas S."/>
            <person name="Wolfe K.H."/>
            <person name="Lopes M.R."/>
            <person name="Hittinger C.T."/>
            <person name="Goker M."/>
            <person name="Salamov A."/>
            <person name="Wisecaver J."/>
            <person name="Long T.M."/>
            <person name="Aerts A.L."/>
            <person name="Barry K."/>
            <person name="Choi C."/>
            <person name="Clum A."/>
            <person name="Coughlan A.Y."/>
            <person name="Deshpande S."/>
            <person name="Douglass A.P."/>
            <person name="Hanson S.J."/>
            <person name="Klenk H.-P."/>
            <person name="Labutti K."/>
            <person name="Lapidus A."/>
            <person name="Lindquist E."/>
            <person name="Lipzen A."/>
            <person name="Meier-Kolthoff J.P."/>
            <person name="Ohm R.A."/>
            <person name="Otillar R.P."/>
            <person name="Pangilinan J."/>
            <person name="Peng Y."/>
            <person name="Rokas A."/>
            <person name="Rosa C.A."/>
            <person name="Scheuner C."/>
            <person name="Sibirny A.A."/>
            <person name="Slot J.C."/>
            <person name="Stielow J.B."/>
            <person name="Sun H."/>
            <person name="Kurtzman C.P."/>
            <person name="Blackwell M."/>
            <person name="Grigoriev I.V."/>
            <person name="Jeffries T.W."/>
        </authorList>
    </citation>
    <scope>NUCLEOTIDE SEQUENCE [LARGE SCALE GENOMIC DNA]</scope>
    <source>
        <strain evidence="12">NRRL Y-2460</strain>
    </source>
</reference>
<evidence type="ECO:0000313" key="12">
    <source>
        <dbReference type="Proteomes" id="UP000094236"/>
    </source>
</evidence>
<feature type="transmembrane region" description="Helical" evidence="10">
    <location>
        <begin position="6"/>
        <end position="29"/>
    </location>
</feature>
<accession>A0A1E4U1F6</accession>
<evidence type="ECO:0000313" key="11">
    <source>
        <dbReference type="EMBL" id="ODV97830.1"/>
    </source>
</evidence>
<keyword evidence="9" id="KW-0961">Cell wall biogenesis/degradation</keyword>
<evidence type="ECO:0000256" key="3">
    <source>
        <dbReference type="ARBA" id="ARBA00022676"/>
    </source>
</evidence>
<protein>
    <recommendedName>
        <fullName evidence="13">Glycosyltransferase family 91 protein</fullName>
    </recommendedName>
</protein>
<dbReference type="Pfam" id="PF12141">
    <property type="entry name" value="BMT"/>
    <property type="match status" value="2"/>
</dbReference>
<evidence type="ECO:0000256" key="5">
    <source>
        <dbReference type="ARBA" id="ARBA00022692"/>
    </source>
</evidence>
<evidence type="ECO:0008006" key="13">
    <source>
        <dbReference type="Google" id="ProtNLM"/>
    </source>
</evidence>
<evidence type="ECO:0000256" key="1">
    <source>
        <dbReference type="ARBA" id="ARBA00004606"/>
    </source>
</evidence>
<evidence type="ECO:0000256" key="7">
    <source>
        <dbReference type="ARBA" id="ARBA00022989"/>
    </source>
</evidence>
<comment type="subcellular location">
    <subcellularLocation>
        <location evidence="1">Membrane</location>
        <topology evidence="1">Single-pass type II membrane protein</topology>
    </subcellularLocation>
</comment>
<dbReference type="InterPro" id="IPR021988">
    <property type="entry name" value="BMT1"/>
</dbReference>
<dbReference type="Proteomes" id="UP000094236">
    <property type="component" value="Unassembled WGS sequence"/>
</dbReference>
<dbReference type="OrthoDB" id="3631276at2759"/>
<dbReference type="EMBL" id="KV454011">
    <property type="protein sequence ID" value="ODV97830.1"/>
    <property type="molecule type" value="Genomic_DNA"/>
</dbReference>
<comment type="similarity">
    <text evidence="2">Belongs to the BMT family.</text>
</comment>
<organism evidence="11 12">
    <name type="scientific">Pachysolen tannophilus NRRL Y-2460</name>
    <dbReference type="NCBI Taxonomy" id="669874"/>
    <lineage>
        <taxon>Eukaryota</taxon>
        <taxon>Fungi</taxon>
        <taxon>Dikarya</taxon>
        <taxon>Ascomycota</taxon>
        <taxon>Saccharomycotina</taxon>
        <taxon>Pichiomycetes</taxon>
        <taxon>Pachysolenaceae</taxon>
        <taxon>Pachysolen</taxon>
    </lineage>
</organism>
<evidence type="ECO:0000256" key="4">
    <source>
        <dbReference type="ARBA" id="ARBA00022679"/>
    </source>
</evidence>
<keyword evidence="6" id="KW-0735">Signal-anchor</keyword>
<feature type="transmembrane region" description="Helical" evidence="10">
    <location>
        <begin position="36"/>
        <end position="54"/>
    </location>
</feature>
<keyword evidence="3" id="KW-0328">Glycosyltransferase</keyword>
<keyword evidence="4" id="KW-0808">Transferase</keyword>
<evidence type="ECO:0000256" key="9">
    <source>
        <dbReference type="ARBA" id="ARBA00023316"/>
    </source>
</evidence>
<dbReference type="AlphaFoldDB" id="A0A1E4U1F6"/>
<evidence type="ECO:0000256" key="10">
    <source>
        <dbReference type="SAM" id="Phobius"/>
    </source>
</evidence>
<dbReference type="GO" id="GO:0071555">
    <property type="term" value="P:cell wall organization"/>
    <property type="evidence" value="ECO:0007669"/>
    <property type="project" value="UniProtKB-KW"/>
</dbReference>
<dbReference type="GO" id="GO:0000030">
    <property type="term" value="F:mannosyltransferase activity"/>
    <property type="evidence" value="ECO:0007669"/>
    <property type="project" value="InterPro"/>
</dbReference>
<keyword evidence="8 10" id="KW-0472">Membrane</keyword>